<gene>
    <name evidence="1" type="ORF">BDV25DRAFT_152486</name>
</gene>
<keyword evidence="2" id="KW-1185">Reference proteome</keyword>
<dbReference type="EMBL" id="ML742068">
    <property type="protein sequence ID" value="KAE8151600.1"/>
    <property type="molecule type" value="Genomic_DNA"/>
</dbReference>
<reference evidence="1 2" key="1">
    <citation type="submission" date="2019-04" db="EMBL/GenBank/DDBJ databases">
        <title>Friends and foes A comparative genomics study of 23 Aspergillus species from section Flavi.</title>
        <authorList>
            <consortium name="DOE Joint Genome Institute"/>
            <person name="Kjaerbolling I."/>
            <person name="Vesth T."/>
            <person name="Frisvad J.C."/>
            <person name="Nybo J.L."/>
            <person name="Theobald S."/>
            <person name="Kildgaard S."/>
            <person name="Isbrandt T."/>
            <person name="Kuo A."/>
            <person name="Sato A."/>
            <person name="Lyhne E.K."/>
            <person name="Kogle M.E."/>
            <person name="Wiebenga A."/>
            <person name="Kun R.S."/>
            <person name="Lubbers R.J."/>
            <person name="Makela M.R."/>
            <person name="Barry K."/>
            <person name="Chovatia M."/>
            <person name="Clum A."/>
            <person name="Daum C."/>
            <person name="Haridas S."/>
            <person name="He G."/>
            <person name="LaButti K."/>
            <person name="Lipzen A."/>
            <person name="Mondo S."/>
            <person name="Riley R."/>
            <person name="Salamov A."/>
            <person name="Simmons B.A."/>
            <person name="Magnuson J.K."/>
            <person name="Henrissat B."/>
            <person name="Mortensen U.H."/>
            <person name="Larsen T.O."/>
            <person name="Devries R.P."/>
            <person name="Grigoriev I.V."/>
            <person name="Machida M."/>
            <person name="Baker S.E."/>
            <person name="Andersen M.R."/>
        </authorList>
    </citation>
    <scope>NUCLEOTIDE SEQUENCE [LARGE SCALE GENOMIC DNA]</scope>
    <source>
        <strain evidence="1 2">IBT 18842</strain>
    </source>
</reference>
<dbReference type="SUPFAM" id="SSF55486">
    <property type="entry name" value="Metalloproteases ('zincins'), catalytic domain"/>
    <property type="match status" value="1"/>
</dbReference>
<proteinExistence type="predicted"/>
<evidence type="ECO:0000313" key="1">
    <source>
        <dbReference type="EMBL" id="KAE8151600.1"/>
    </source>
</evidence>
<dbReference type="InterPro" id="IPR045690">
    <property type="entry name" value="DUF6055"/>
</dbReference>
<evidence type="ECO:0000313" key="2">
    <source>
        <dbReference type="Proteomes" id="UP000325780"/>
    </source>
</evidence>
<accession>A0A5N6TZ31</accession>
<sequence length="361" mass="39786">MLEAAYTCYVGDLGWTTSGLSYNAETTDGQTMWKENIYVVDTLDGAAGVMKTDPSTGLSYLDVIPDSVADARVTVHEYGHALTYHARNWVDQQRTGAWWETIANWVAETYNTSPLCARARSQYKQATGDSLVELQKVIGDSYQVIVDASTDTGNYYQAWPFFTYLTNNPDNFTGLGTDTVRELFRQYKVNSNETPLHTLARVSTSATVQEIVGRYWAHMAYFDIGHPIAQKRFFSQRETLNYANIEAQGDDSYVVKSARMPQYMGANIIPLQTTGAGNVEVSVNSDGEYVATLAIHNTNTGKVRYVTLRDGAGSAAVDQAEEASLVVANTPSSLYLYDGFNLSDEVRTGLQYSLKISGATA</sequence>
<dbReference type="AlphaFoldDB" id="A0A5N6TZ31"/>
<dbReference type="OrthoDB" id="5319191at2759"/>
<name>A0A5N6TZ31_ASPAV</name>
<dbReference type="Proteomes" id="UP000325780">
    <property type="component" value="Unassembled WGS sequence"/>
</dbReference>
<organism evidence="1 2">
    <name type="scientific">Aspergillus avenaceus</name>
    <dbReference type="NCBI Taxonomy" id="36643"/>
    <lineage>
        <taxon>Eukaryota</taxon>
        <taxon>Fungi</taxon>
        <taxon>Dikarya</taxon>
        <taxon>Ascomycota</taxon>
        <taxon>Pezizomycotina</taxon>
        <taxon>Eurotiomycetes</taxon>
        <taxon>Eurotiomycetidae</taxon>
        <taxon>Eurotiales</taxon>
        <taxon>Aspergillaceae</taxon>
        <taxon>Aspergillus</taxon>
        <taxon>Aspergillus subgen. Circumdati</taxon>
    </lineage>
</organism>
<dbReference type="Pfam" id="PF19527">
    <property type="entry name" value="DUF6055"/>
    <property type="match status" value="1"/>
</dbReference>
<protein>
    <submittedName>
        <fullName evidence="1">Uncharacterized protein</fullName>
    </submittedName>
</protein>